<dbReference type="InterPro" id="IPR042359">
    <property type="entry name" value="TERB1"/>
</dbReference>
<dbReference type="InterPro" id="IPR009057">
    <property type="entry name" value="Homeodomain-like_sf"/>
</dbReference>
<evidence type="ECO:0000313" key="4">
    <source>
        <dbReference type="Proteomes" id="UP001044222"/>
    </source>
</evidence>
<organism evidence="3 4">
    <name type="scientific">Anguilla anguilla</name>
    <name type="common">European freshwater eel</name>
    <name type="synonym">Muraena anguilla</name>
    <dbReference type="NCBI Taxonomy" id="7936"/>
    <lineage>
        <taxon>Eukaryota</taxon>
        <taxon>Metazoa</taxon>
        <taxon>Chordata</taxon>
        <taxon>Craniata</taxon>
        <taxon>Vertebrata</taxon>
        <taxon>Euteleostomi</taxon>
        <taxon>Actinopterygii</taxon>
        <taxon>Neopterygii</taxon>
        <taxon>Teleostei</taxon>
        <taxon>Anguilliformes</taxon>
        <taxon>Anguillidae</taxon>
        <taxon>Anguilla</taxon>
    </lineage>
</organism>
<dbReference type="SMART" id="SM00185">
    <property type="entry name" value="ARM"/>
    <property type="match status" value="2"/>
</dbReference>
<dbReference type="PANTHER" id="PTHR14014:SF0">
    <property type="entry name" value="TELOMERE REPEATS-BINDING BOUQUET FORMATION PROTEIN 1"/>
    <property type="match status" value="1"/>
</dbReference>
<sequence>MDGSDANMLNCAIKTDLNLLLECLKYQMNCPDAQKQALLTIYSICQEKGEVIDYFRETGGVLFVYNLSKSSQHLEVKEAALFTLGGLAENSVFCQQILCRVDIFAYMMHLLVEDSPLTLKRVVVYMVSVLVANNKSGQTFAKSTGCMEVLLDLFRTSFPTSSGAAGIAQRCQLWTSVSSALCGCVNNPQNEENQLICMAIFPEARTWLEELALPRVEIMRPITSLIGMIVANNPSAQESFASAGGLRTLARSLVRFAAESHRSPLARDLAVMATKTLSACVTDKGSGCGRRAPPAPVTSGSVVRRGSAGRACAAQANELPFRRVRLPAVDPAVLSRPGPRNRLCIVLALGHCTESCEEHQLQLLRAGGLPLLIQLLAESQDEELKRAATFLLHTCKRMTSTLGTDGGSRSPRVDLDDPLERAGPPDDLRSYWRSAWEIQTRIEQLEKLQGEAVLGGEGEREGVNSSDKWRGSGREETPPPASCASAGFWEGTPGSGAPEAGGRGGASRQGQGPIESRDLERTPARPRTQEPPGRTPTGTPGLTAGFRGARSGGRFSRPALHHRAEHHSSQPSPAESSSAAVPPHSHQVELRGRVSPRSWGATEREGAASPPPAPPESRAIFKRPYPAKERAARSESPSFRDHMSLCADVLEGEIRRILRTPNAAPARGSFRCSGCATGLSGLSSRTFGPILRSCRHRCDRHAVLQEAQARFRQRRRTQPGHAQQGRYAQISLTPLRWGALSPPRSTAGPAWMTLTPVKRTQDPVDGGAYHREGPASEERQEARRGDERACNRRERKNFTQDEVQYLRDGVKRLGPCWNSILWSYPFQKGRTNVDLAKKFSRLQKEMPLVGDPED</sequence>
<proteinExistence type="predicted"/>
<dbReference type="EMBL" id="JAFIRN010000005">
    <property type="protein sequence ID" value="KAG5849306.1"/>
    <property type="molecule type" value="Genomic_DNA"/>
</dbReference>
<comment type="caution">
    <text evidence="3">The sequence shown here is derived from an EMBL/GenBank/DDBJ whole genome shotgun (WGS) entry which is preliminary data.</text>
</comment>
<feature type="compositionally biased region" description="Low complexity" evidence="1">
    <location>
        <begin position="530"/>
        <end position="557"/>
    </location>
</feature>
<feature type="region of interest" description="Disordered" evidence="1">
    <location>
        <begin position="452"/>
        <end position="639"/>
    </location>
</feature>
<dbReference type="SUPFAM" id="SSF46689">
    <property type="entry name" value="Homeodomain-like"/>
    <property type="match status" value="1"/>
</dbReference>
<feature type="domain" description="Myb-like" evidence="2">
    <location>
        <begin position="794"/>
        <end position="845"/>
    </location>
</feature>
<dbReference type="AlphaFoldDB" id="A0A9D3MJY2"/>
<evidence type="ECO:0000256" key="1">
    <source>
        <dbReference type="SAM" id="MobiDB-lite"/>
    </source>
</evidence>
<evidence type="ECO:0000313" key="3">
    <source>
        <dbReference type="EMBL" id="KAG5849306.1"/>
    </source>
</evidence>
<dbReference type="InterPro" id="IPR001005">
    <property type="entry name" value="SANT/Myb"/>
</dbReference>
<feature type="compositionally biased region" description="Basic and acidic residues" evidence="1">
    <location>
        <begin position="768"/>
        <end position="789"/>
    </location>
</feature>
<reference evidence="3" key="1">
    <citation type="submission" date="2021-01" db="EMBL/GenBank/DDBJ databases">
        <title>A chromosome-scale assembly of European eel, Anguilla anguilla.</title>
        <authorList>
            <person name="Henkel C."/>
            <person name="Jong-Raadsen S.A."/>
            <person name="Dufour S."/>
            <person name="Weltzien F.-A."/>
            <person name="Palstra A.P."/>
            <person name="Pelster B."/>
            <person name="Spaink H.P."/>
            <person name="Van Den Thillart G.E."/>
            <person name="Jansen H."/>
            <person name="Zahm M."/>
            <person name="Klopp C."/>
            <person name="Cedric C."/>
            <person name="Louis A."/>
            <person name="Berthelot C."/>
            <person name="Parey E."/>
            <person name="Roest Crollius H."/>
            <person name="Montfort J."/>
            <person name="Robinson-Rechavi M."/>
            <person name="Bucao C."/>
            <person name="Bouchez O."/>
            <person name="Gislard M."/>
            <person name="Lluch J."/>
            <person name="Milhes M."/>
            <person name="Lampietro C."/>
            <person name="Lopez Roques C."/>
            <person name="Donnadieu C."/>
            <person name="Braasch I."/>
            <person name="Desvignes T."/>
            <person name="Postlethwait J."/>
            <person name="Bobe J."/>
            <person name="Guiguen Y."/>
            <person name="Dirks R."/>
        </authorList>
    </citation>
    <scope>NUCLEOTIDE SEQUENCE</scope>
    <source>
        <strain evidence="3">Tag_6206</strain>
        <tissue evidence="3">Liver</tissue>
    </source>
</reference>
<dbReference type="SUPFAM" id="SSF48371">
    <property type="entry name" value="ARM repeat"/>
    <property type="match status" value="1"/>
</dbReference>
<dbReference type="InterPro" id="IPR016024">
    <property type="entry name" value="ARM-type_fold"/>
</dbReference>
<feature type="compositionally biased region" description="Basic and acidic residues" evidence="1">
    <location>
        <begin position="411"/>
        <end position="426"/>
    </location>
</feature>
<dbReference type="Proteomes" id="UP001044222">
    <property type="component" value="Unassembled WGS sequence"/>
</dbReference>
<dbReference type="InterPro" id="IPR000225">
    <property type="entry name" value="Armadillo"/>
</dbReference>
<dbReference type="SMART" id="SM00717">
    <property type="entry name" value="SANT"/>
    <property type="match status" value="1"/>
</dbReference>
<protein>
    <recommendedName>
        <fullName evidence="2">Myb-like domain-containing protein</fullName>
    </recommendedName>
</protein>
<dbReference type="Gene3D" id="1.10.10.60">
    <property type="entry name" value="Homeodomain-like"/>
    <property type="match status" value="1"/>
</dbReference>
<feature type="compositionally biased region" description="Basic and acidic residues" evidence="1">
    <location>
        <begin position="457"/>
        <end position="477"/>
    </location>
</feature>
<evidence type="ECO:0000259" key="2">
    <source>
        <dbReference type="SMART" id="SM00717"/>
    </source>
</evidence>
<name>A0A9D3MJY2_ANGAN</name>
<dbReference type="GO" id="GO:0070197">
    <property type="term" value="P:meiotic attachment of telomere to nuclear envelope"/>
    <property type="evidence" value="ECO:0007669"/>
    <property type="project" value="InterPro"/>
</dbReference>
<feature type="compositionally biased region" description="Low complexity" evidence="1">
    <location>
        <begin position="569"/>
        <end position="585"/>
    </location>
</feature>
<gene>
    <name evidence="3" type="ORF">ANANG_G00108540</name>
</gene>
<dbReference type="GO" id="GO:0007129">
    <property type="term" value="P:homologous chromosome pairing at meiosis"/>
    <property type="evidence" value="ECO:0007669"/>
    <property type="project" value="TreeGrafter"/>
</dbReference>
<feature type="region of interest" description="Disordered" evidence="1">
    <location>
        <begin position="401"/>
        <end position="426"/>
    </location>
</feature>
<dbReference type="InterPro" id="IPR011989">
    <property type="entry name" value="ARM-like"/>
</dbReference>
<keyword evidence="4" id="KW-1185">Reference proteome</keyword>
<accession>A0A9D3MJY2</accession>
<dbReference type="Pfam" id="PF00514">
    <property type="entry name" value="Arm"/>
    <property type="match status" value="1"/>
</dbReference>
<dbReference type="PANTHER" id="PTHR14014">
    <property type="entry name" value="TELOMERE REPEATS-BINDING BOUQUET FORMATION PROTEIN 1"/>
    <property type="match status" value="1"/>
</dbReference>
<feature type="compositionally biased region" description="Basic and acidic residues" evidence="1">
    <location>
        <begin position="626"/>
        <end position="639"/>
    </location>
</feature>
<feature type="region of interest" description="Disordered" evidence="1">
    <location>
        <begin position="760"/>
        <end position="789"/>
    </location>
</feature>
<dbReference type="Gene3D" id="1.25.10.10">
    <property type="entry name" value="Leucine-rich Repeat Variant"/>
    <property type="match status" value="2"/>
</dbReference>